<dbReference type="InterPro" id="IPR036291">
    <property type="entry name" value="NAD(P)-bd_dom_sf"/>
</dbReference>
<dbReference type="Pfam" id="PF02826">
    <property type="entry name" value="2-Hacid_dh_C"/>
    <property type="match status" value="1"/>
</dbReference>
<evidence type="ECO:0000259" key="3">
    <source>
        <dbReference type="Pfam" id="PF02826"/>
    </source>
</evidence>
<sequence>MTADITPLDVCVVLQELPASDLAKVKAAFKEVHYHPDFVMPPELLPRVQFLYTAWQGLPGDLTVHDMPQLRHVQLPTAGVDTALRLSSGIRELRDQGDKAKVTFANASGTHALSIPPWIVAMTVNLFHQFQVVLTVAREKQEWRKDYGIDLRGQYYTSRNLYGRTAGLIGYGAIGRETARLLKAFGMRIIAANTKGTRASDPEYVIPGTGDPDSSIPERMYKTSEPASLDEFLAECDVLITCVPSTPLTRWLLNRDRLKLLKKDAIFINVGRGDIVKSEDLLAALNDEEHGLFGAAIDVTDPEPLPTGHPLFTHPRCIVSPHLTGNAEGEFEIATDICVANAQRIREGKRPFNLVDLTKGY</sequence>
<dbReference type="EMBL" id="KQ087201">
    <property type="protein sequence ID" value="KLT42792.1"/>
    <property type="molecule type" value="Genomic_DNA"/>
</dbReference>
<dbReference type="Proteomes" id="UP000053611">
    <property type="component" value="Unassembled WGS sequence"/>
</dbReference>
<dbReference type="Gene3D" id="3.40.50.720">
    <property type="entry name" value="NAD(P)-binding Rossmann-like Domain"/>
    <property type="match status" value="2"/>
</dbReference>
<reference evidence="4 5" key="1">
    <citation type="submission" date="2015-03" db="EMBL/GenBank/DDBJ databases">
        <title>Genomics and transcriptomics of the oil-accumulating basidiomycete yeast T. oleaginosus allow insights into substrate utilization and the diverse evolutionary trajectories of mating systems in fungi.</title>
        <authorList>
            <consortium name="DOE Joint Genome Institute"/>
            <person name="Kourist R."/>
            <person name="Kracht O."/>
            <person name="Bracharz F."/>
            <person name="Lipzen A."/>
            <person name="Nolan M."/>
            <person name="Ohm R."/>
            <person name="Grigoriev I."/>
            <person name="Sun S."/>
            <person name="Heitman J."/>
            <person name="Bruck T."/>
            <person name="Nowrousian M."/>
        </authorList>
    </citation>
    <scope>NUCLEOTIDE SEQUENCE [LARGE SCALE GENOMIC DNA]</scope>
    <source>
        <strain evidence="4 5">IBC0246</strain>
    </source>
</reference>
<name>A0A0J0XP17_9TREE</name>
<feature type="domain" description="D-isomer specific 2-hydroxyacid dehydrogenase NAD-binding" evidence="3">
    <location>
        <begin position="142"/>
        <end position="323"/>
    </location>
</feature>
<proteinExistence type="predicted"/>
<evidence type="ECO:0000256" key="2">
    <source>
        <dbReference type="ARBA" id="ARBA00023027"/>
    </source>
</evidence>
<accession>A0A0J0XP17</accession>
<dbReference type="GeneID" id="28986364"/>
<dbReference type="RefSeq" id="XP_018279283.1">
    <property type="nucleotide sequence ID" value="XM_018425761.1"/>
</dbReference>
<dbReference type="GO" id="GO:0016491">
    <property type="term" value="F:oxidoreductase activity"/>
    <property type="evidence" value="ECO:0007669"/>
    <property type="project" value="UniProtKB-KW"/>
</dbReference>
<organism evidence="4 5">
    <name type="scientific">Cutaneotrichosporon oleaginosum</name>
    <dbReference type="NCBI Taxonomy" id="879819"/>
    <lineage>
        <taxon>Eukaryota</taxon>
        <taxon>Fungi</taxon>
        <taxon>Dikarya</taxon>
        <taxon>Basidiomycota</taxon>
        <taxon>Agaricomycotina</taxon>
        <taxon>Tremellomycetes</taxon>
        <taxon>Trichosporonales</taxon>
        <taxon>Trichosporonaceae</taxon>
        <taxon>Cutaneotrichosporon</taxon>
    </lineage>
</organism>
<dbReference type="GO" id="GO:0051287">
    <property type="term" value="F:NAD binding"/>
    <property type="evidence" value="ECO:0007669"/>
    <property type="project" value="InterPro"/>
</dbReference>
<protein>
    <recommendedName>
        <fullName evidence="3">D-isomer specific 2-hydroxyacid dehydrogenase NAD-binding domain-containing protein</fullName>
    </recommendedName>
</protein>
<keyword evidence="5" id="KW-1185">Reference proteome</keyword>
<keyword evidence="2" id="KW-0520">NAD</keyword>
<dbReference type="PANTHER" id="PTHR43333">
    <property type="entry name" value="2-HACID_DH_C DOMAIN-CONTAINING PROTEIN"/>
    <property type="match status" value="1"/>
</dbReference>
<evidence type="ECO:0000313" key="4">
    <source>
        <dbReference type="EMBL" id="KLT42792.1"/>
    </source>
</evidence>
<dbReference type="FunFam" id="3.40.50.720:FF:000363">
    <property type="entry name" value="D-isomer specific 2-hydroxyacid dehydrogenase"/>
    <property type="match status" value="1"/>
</dbReference>
<dbReference type="STRING" id="879819.A0A0J0XP17"/>
<dbReference type="OrthoDB" id="298012at2759"/>
<dbReference type="SUPFAM" id="SSF51735">
    <property type="entry name" value="NAD(P)-binding Rossmann-fold domains"/>
    <property type="match status" value="1"/>
</dbReference>
<evidence type="ECO:0000256" key="1">
    <source>
        <dbReference type="ARBA" id="ARBA00023002"/>
    </source>
</evidence>
<dbReference type="InterPro" id="IPR006140">
    <property type="entry name" value="D-isomer_DH_NAD-bd"/>
</dbReference>
<evidence type="ECO:0000313" key="5">
    <source>
        <dbReference type="Proteomes" id="UP000053611"/>
    </source>
</evidence>
<dbReference type="PANTHER" id="PTHR43333:SF1">
    <property type="entry name" value="D-ISOMER SPECIFIC 2-HYDROXYACID DEHYDROGENASE NAD-BINDING DOMAIN-CONTAINING PROTEIN"/>
    <property type="match status" value="1"/>
</dbReference>
<gene>
    <name evidence="4" type="ORF">CC85DRAFT_307882</name>
</gene>
<keyword evidence="1" id="KW-0560">Oxidoreductase</keyword>
<dbReference type="AlphaFoldDB" id="A0A0J0XP17"/>